<dbReference type="EMBL" id="JACIEE010000008">
    <property type="protein sequence ID" value="MBB3978613.1"/>
    <property type="molecule type" value="Genomic_DNA"/>
</dbReference>
<dbReference type="Pfam" id="PF13401">
    <property type="entry name" value="AAA_22"/>
    <property type="match status" value="1"/>
</dbReference>
<reference evidence="2 3" key="1">
    <citation type="submission" date="2020-08" db="EMBL/GenBank/DDBJ databases">
        <title>Genomic Encyclopedia of Type Strains, Phase IV (KMG-IV): sequencing the most valuable type-strain genomes for metagenomic binning, comparative biology and taxonomic classification.</title>
        <authorList>
            <person name="Goeker M."/>
        </authorList>
    </citation>
    <scope>NUCLEOTIDE SEQUENCE [LARGE SCALE GENOMIC DNA]</scope>
    <source>
        <strain evidence="2 3">DSM 100211</strain>
    </source>
</reference>
<dbReference type="InterPro" id="IPR049945">
    <property type="entry name" value="AAA_22"/>
</dbReference>
<dbReference type="GO" id="GO:0016887">
    <property type="term" value="F:ATP hydrolysis activity"/>
    <property type="evidence" value="ECO:0007669"/>
    <property type="project" value="InterPro"/>
</dbReference>
<evidence type="ECO:0000313" key="2">
    <source>
        <dbReference type="EMBL" id="MBB3978613.1"/>
    </source>
</evidence>
<dbReference type="Gene3D" id="3.40.50.300">
    <property type="entry name" value="P-loop containing nucleotide triphosphate hydrolases"/>
    <property type="match status" value="1"/>
</dbReference>
<feature type="domain" description="ORC1/DEAH AAA+ ATPase" evidence="1">
    <location>
        <begin position="67"/>
        <end position="198"/>
    </location>
</feature>
<dbReference type="InterPro" id="IPR027417">
    <property type="entry name" value="P-loop_NTPase"/>
</dbReference>
<dbReference type="Proteomes" id="UP000574761">
    <property type="component" value="Unassembled WGS sequence"/>
</dbReference>
<accession>A0A7W6DF36</accession>
<name>A0A7W6DF36_9HYPH</name>
<protein>
    <recommendedName>
        <fullName evidence="1">ORC1/DEAH AAA+ ATPase domain-containing protein</fullName>
    </recommendedName>
</protein>
<dbReference type="AlphaFoldDB" id="A0A7W6DF36"/>
<evidence type="ECO:0000259" key="1">
    <source>
        <dbReference type="Pfam" id="PF13401"/>
    </source>
</evidence>
<evidence type="ECO:0000313" key="3">
    <source>
        <dbReference type="Proteomes" id="UP000574761"/>
    </source>
</evidence>
<sequence>MIHFPQFHTTPFDEITRKEVFKLDDGERLRFVRDLLYPYNRFLDVQDAVSEWHKPVGDAGPAEIGDLGLLLGESGNGKSFMLKSFYQKAITPPKGDRMRFPVIYIEVLPGWKAGGFARALLAATGKSNGTKRQNVDQLAASAVERLLEYETVFIIIDDAHFLFHQKRYYDENYSLLKQIADAQFANVLLAGLPHLEEVVKAEYQLARRTGFLEPLPKFDAATEARHYQAFLVGVDQRLPFAKESGLGNPATVERLFLGSGGSVGLTMSVIKRAARTAITAKAACIMDHHIAAAVKHVLLFDQEAFHGEDD</sequence>
<organism evidence="2 3">
    <name type="scientific">Mycoplana azooxidifex</name>
    <dbReference type="NCBI Taxonomy" id="1636188"/>
    <lineage>
        <taxon>Bacteria</taxon>
        <taxon>Pseudomonadati</taxon>
        <taxon>Pseudomonadota</taxon>
        <taxon>Alphaproteobacteria</taxon>
        <taxon>Hyphomicrobiales</taxon>
        <taxon>Rhizobiaceae</taxon>
        <taxon>Mycoplana</taxon>
    </lineage>
</organism>
<proteinExistence type="predicted"/>
<keyword evidence="3" id="KW-1185">Reference proteome</keyword>
<dbReference type="RefSeq" id="WP_183806880.1">
    <property type="nucleotide sequence ID" value="NZ_JACIEE010000008.1"/>
</dbReference>
<dbReference type="SUPFAM" id="SSF52540">
    <property type="entry name" value="P-loop containing nucleoside triphosphate hydrolases"/>
    <property type="match status" value="1"/>
</dbReference>
<gene>
    <name evidence="2" type="ORF">GGQ64_003848</name>
</gene>
<comment type="caution">
    <text evidence="2">The sequence shown here is derived from an EMBL/GenBank/DDBJ whole genome shotgun (WGS) entry which is preliminary data.</text>
</comment>